<protein>
    <submittedName>
        <fullName evidence="4">Uncharacterized protein</fullName>
    </submittedName>
</protein>
<evidence type="ECO:0000256" key="1">
    <source>
        <dbReference type="ARBA" id="ARBA00009431"/>
    </source>
</evidence>
<dbReference type="Gene3D" id="3.40.50.1820">
    <property type="entry name" value="alpha/beta hydrolase"/>
    <property type="match status" value="1"/>
</dbReference>
<reference evidence="4" key="1">
    <citation type="submission" date="2023-03" db="EMBL/GenBank/DDBJ databases">
        <title>Chromosome-scale reference genome and RAD-based genetic map of yellow starthistle (Centaurea solstitialis) reveal putative structural variation and QTLs associated with invader traits.</title>
        <authorList>
            <person name="Reatini B."/>
            <person name="Cang F.A."/>
            <person name="Jiang Q."/>
            <person name="Mckibben M.T.W."/>
            <person name="Barker M.S."/>
            <person name="Rieseberg L.H."/>
            <person name="Dlugosch K.M."/>
        </authorList>
    </citation>
    <scope>NUCLEOTIDE SEQUENCE</scope>
    <source>
        <strain evidence="4">CAN-66</strain>
        <tissue evidence="4">Leaf</tissue>
    </source>
</reference>
<dbReference type="GO" id="GO:0006508">
    <property type="term" value="P:proteolysis"/>
    <property type="evidence" value="ECO:0007669"/>
    <property type="project" value="InterPro"/>
</dbReference>
<feature type="transmembrane region" description="Helical" evidence="2">
    <location>
        <begin position="73"/>
        <end position="99"/>
    </location>
</feature>
<sequence length="123" mass="14301">MPRPRNMMLSFIFILILQFNMMHAKSIIKRLPGYPGDLPFKLETGYMGIGKNEDVKLFYYFVESTRNPEEDPLIFYVPGGPGASGLMGLTCEFGMFFFYNRYLLNSLFYGYLLKYKFLLTLVA</sequence>
<keyword evidence="3" id="KW-0732">Signal</keyword>
<evidence type="ECO:0000313" key="5">
    <source>
        <dbReference type="Proteomes" id="UP001172457"/>
    </source>
</evidence>
<keyword evidence="2" id="KW-1133">Transmembrane helix</keyword>
<evidence type="ECO:0000313" key="4">
    <source>
        <dbReference type="EMBL" id="KAJ9550586.1"/>
    </source>
</evidence>
<dbReference type="Proteomes" id="UP001172457">
    <property type="component" value="Chromosome 4"/>
</dbReference>
<dbReference type="AlphaFoldDB" id="A0AA38T8N6"/>
<dbReference type="GO" id="GO:0004185">
    <property type="term" value="F:serine-type carboxypeptidase activity"/>
    <property type="evidence" value="ECO:0007669"/>
    <property type="project" value="InterPro"/>
</dbReference>
<evidence type="ECO:0000256" key="3">
    <source>
        <dbReference type="SAM" id="SignalP"/>
    </source>
</evidence>
<dbReference type="EMBL" id="JARYMX010000004">
    <property type="protein sequence ID" value="KAJ9550586.1"/>
    <property type="molecule type" value="Genomic_DNA"/>
</dbReference>
<keyword evidence="5" id="KW-1185">Reference proteome</keyword>
<proteinExistence type="inferred from homology"/>
<dbReference type="InterPro" id="IPR001563">
    <property type="entry name" value="Peptidase_S10"/>
</dbReference>
<gene>
    <name evidence="4" type="ORF">OSB04_014631</name>
</gene>
<evidence type="ECO:0000256" key="2">
    <source>
        <dbReference type="SAM" id="Phobius"/>
    </source>
</evidence>
<name>A0AA38T8N6_9ASTR</name>
<keyword evidence="2" id="KW-0472">Membrane</keyword>
<accession>A0AA38T8N6</accession>
<feature type="chain" id="PRO_5041249047" evidence="3">
    <location>
        <begin position="25"/>
        <end position="123"/>
    </location>
</feature>
<keyword evidence="2" id="KW-0812">Transmembrane</keyword>
<dbReference type="Pfam" id="PF00450">
    <property type="entry name" value="Peptidase_S10"/>
    <property type="match status" value="1"/>
</dbReference>
<dbReference type="InterPro" id="IPR029058">
    <property type="entry name" value="AB_hydrolase_fold"/>
</dbReference>
<organism evidence="4 5">
    <name type="scientific">Centaurea solstitialis</name>
    <name type="common">yellow star-thistle</name>
    <dbReference type="NCBI Taxonomy" id="347529"/>
    <lineage>
        <taxon>Eukaryota</taxon>
        <taxon>Viridiplantae</taxon>
        <taxon>Streptophyta</taxon>
        <taxon>Embryophyta</taxon>
        <taxon>Tracheophyta</taxon>
        <taxon>Spermatophyta</taxon>
        <taxon>Magnoliopsida</taxon>
        <taxon>eudicotyledons</taxon>
        <taxon>Gunneridae</taxon>
        <taxon>Pentapetalae</taxon>
        <taxon>asterids</taxon>
        <taxon>campanulids</taxon>
        <taxon>Asterales</taxon>
        <taxon>Asteraceae</taxon>
        <taxon>Carduoideae</taxon>
        <taxon>Cardueae</taxon>
        <taxon>Centaureinae</taxon>
        <taxon>Centaurea</taxon>
    </lineage>
</organism>
<dbReference type="SUPFAM" id="SSF53474">
    <property type="entry name" value="alpha/beta-Hydrolases"/>
    <property type="match status" value="1"/>
</dbReference>
<feature type="signal peptide" evidence="3">
    <location>
        <begin position="1"/>
        <end position="24"/>
    </location>
</feature>
<comment type="caution">
    <text evidence="4">The sequence shown here is derived from an EMBL/GenBank/DDBJ whole genome shotgun (WGS) entry which is preliminary data.</text>
</comment>
<comment type="similarity">
    <text evidence="1">Belongs to the peptidase S10 family.</text>
</comment>